<name>X1QP41_9ZZZZ</name>
<accession>X1QP41</accession>
<gene>
    <name evidence="1" type="ORF">S06H3_60362</name>
</gene>
<sequence length="49" mass="5762">HIKPTFPRRVISDLHIGNTQDKLLSLLRDFKFSSIENIFFKESSDERKG</sequence>
<comment type="caution">
    <text evidence="1">The sequence shown here is derived from an EMBL/GenBank/DDBJ whole genome shotgun (WGS) entry which is preliminary data.</text>
</comment>
<evidence type="ECO:0000313" key="1">
    <source>
        <dbReference type="EMBL" id="GAI56556.1"/>
    </source>
</evidence>
<organism evidence="1">
    <name type="scientific">marine sediment metagenome</name>
    <dbReference type="NCBI Taxonomy" id="412755"/>
    <lineage>
        <taxon>unclassified sequences</taxon>
        <taxon>metagenomes</taxon>
        <taxon>ecological metagenomes</taxon>
    </lineage>
</organism>
<proteinExistence type="predicted"/>
<reference evidence="1" key="1">
    <citation type="journal article" date="2014" name="Front. Microbiol.">
        <title>High frequency of phylogenetically diverse reductive dehalogenase-homologous genes in deep subseafloor sedimentary metagenomes.</title>
        <authorList>
            <person name="Kawai M."/>
            <person name="Futagami T."/>
            <person name="Toyoda A."/>
            <person name="Takaki Y."/>
            <person name="Nishi S."/>
            <person name="Hori S."/>
            <person name="Arai W."/>
            <person name="Tsubouchi T."/>
            <person name="Morono Y."/>
            <person name="Uchiyama I."/>
            <person name="Ito T."/>
            <person name="Fujiyama A."/>
            <person name="Inagaki F."/>
            <person name="Takami H."/>
        </authorList>
    </citation>
    <scope>NUCLEOTIDE SEQUENCE</scope>
    <source>
        <strain evidence="1">Expedition CK06-06</strain>
    </source>
</reference>
<dbReference type="AlphaFoldDB" id="X1QP41"/>
<protein>
    <submittedName>
        <fullName evidence="1">Uncharacterized protein</fullName>
    </submittedName>
</protein>
<feature type="non-terminal residue" evidence="1">
    <location>
        <position position="1"/>
    </location>
</feature>
<dbReference type="EMBL" id="BARV01039368">
    <property type="protein sequence ID" value="GAI56556.1"/>
    <property type="molecule type" value="Genomic_DNA"/>
</dbReference>